<comment type="caution">
    <text evidence="4">The sequence shown here is derived from an EMBL/GenBank/DDBJ whole genome shotgun (WGS) entry which is preliminary data.</text>
</comment>
<sequence length="253" mass="27757">MATFRYCNTFIDEVTELQSEFSRSFSRSGSKSCPQLGSHQSSTSDLETTRATSYVAELEGKCSATFGERPQMPAQPETEMTMTTSHSGSVEEAAPESTEPIEMPAAMPATPVQPPGSGSRGHPALCRRPCIRFANGSCDMGDACGYCHYEHSHFVTANKRQRLLLNQLETGELLAVLFPHVRRSLEVAQIEAPDIIAMLEAEVGSTKAPHVDAFLLRTLRRMPLSALLGLIMARPGFRPLLEEQVEVLRCRLG</sequence>
<evidence type="ECO:0000313" key="5">
    <source>
        <dbReference type="EMBL" id="CAL1171871.1"/>
    </source>
</evidence>
<organism evidence="4">
    <name type="scientific">Cladocopium goreaui</name>
    <dbReference type="NCBI Taxonomy" id="2562237"/>
    <lineage>
        <taxon>Eukaryota</taxon>
        <taxon>Sar</taxon>
        <taxon>Alveolata</taxon>
        <taxon>Dinophyceae</taxon>
        <taxon>Suessiales</taxon>
        <taxon>Symbiodiniaceae</taxon>
        <taxon>Cladocopium</taxon>
    </lineage>
</organism>
<dbReference type="PROSITE" id="PS50103">
    <property type="entry name" value="ZF_C3H1"/>
    <property type="match status" value="1"/>
</dbReference>
<feature type="region of interest" description="Disordered" evidence="2">
    <location>
        <begin position="25"/>
        <end position="48"/>
    </location>
</feature>
<feature type="zinc finger region" description="C3H1-type" evidence="1">
    <location>
        <begin position="124"/>
        <end position="151"/>
    </location>
</feature>
<dbReference type="GO" id="GO:0008270">
    <property type="term" value="F:zinc ion binding"/>
    <property type="evidence" value="ECO:0007669"/>
    <property type="project" value="UniProtKB-KW"/>
</dbReference>
<proteinExistence type="predicted"/>
<protein>
    <submittedName>
        <fullName evidence="6">C3H1-type domain-containing protein</fullName>
    </submittedName>
</protein>
<evidence type="ECO:0000313" key="6">
    <source>
        <dbReference type="EMBL" id="CAL4805808.1"/>
    </source>
</evidence>
<evidence type="ECO:0000313" key="7">
    <source>
        <dbReference type="Proteomes" id="UP001152797"/>
    </source>
</evidence>
<name>A0A9P1GP36_9DINO</name>
<evidence type="ECO:0000256" key="2">
    <source>
        <dbReference type="SAM" id="MobiDB-lite"/>
    </source>
</evidence>
<dbReference type="EMBL" id="CAMXCT020006697">
    <property type="protein sequence ID" value="CAL1171871.1"/>
    <property type="molecule type" value="Genomic_DNA"/>
</dbReference>
<keyword evidence="7" id="KW-1185">Reference proteome</keyword>
<accession>A0A9P1GP36</accession>
<dbReference type="Proteomes" id="UP001152797">
    <property type="component" value="Unassembled WGS sequence"/>
</dbReference>
<dbReference type="InterPro" id="IPR000571">
    <property type="entry name" value="Znf_CCCH"/>
</dbReference>
<dbReference type="EMBL" id="CAMXCT030006697">
    <property type="protein sequence ID" value="CAL4805808.1"/>
    <property type="molecule type" value="Genomic_DNA"/>
</dbReference>
<reference evidence="5" key="2">
    <citation type="submission" date="2024-04" db="EMBL/GenBank/DDBJ databases">
        <authorList>
            <person name="Chen Y."/>
            <person name="Shah S."/>
            <person name="Dougan E. K."/>
            <person name="Thang M."/>
            <person name="Chan C."/>
        </authorList>
    </citation>
    <scope>NUCLEOTIDE SEQUENCE [LARGE SCALE GENOMIC DNA]</scope>
</reference>
<keyword evidence="1" id="KW-0479">Metal-binding</keyword>
<keyword evidence="1" id="KW-0863">Zinc-finger</keyword>
<keyword evidence="1" id="KW-0862">Zinc</keyword>
<evidence type="ECO:0000313" key="4">
    <source>
        <dbReference type="EMBL" id="CAI4018496.1"/>
    </source>
</evidence>
<gene>
    <name evidence="4" type="ORF">C1SCF055_LOCUS43053</name>
</gene>
<reference evidence="4" key="1">
    <citation type="submission" date="2022-10" db="EMBL/GenBank/DDBJ databases">
        <authorList>
            <person name="Chen Y."/>
            <person name="Dougan E. K."/>
            <person name="Chan C."/>
            <person name="Rhodes N."/>
            <person name="Thang M."/>
        </authorList>
    </citation>
    <scope>NUCLEOTIDE SEQUENCE</scope>
</reference>
<dbReference type="AlphaFoldDB" id="A0A9P1GP36"/>
<evidence type="ECO:0000259" key="3">
    <source>
        <dbReference type="PROSITE" id="PS50103"/>
    </source>
</evidence>
<feature type="domain" description="C3H1-type" evidence="3">
    <location>
        <begin position="124"/>
        <end position="151"/>
    </location>
</feature>
<dbReference type="EMBL" id="CAMXCT010006697">
    <property type="protein sequence ID" value="CAI4018496.1"/>
    <property type="molecule type" value="Genomic_DNA"/>
</dbReference>
<dbReference type="OrthoDB" id="406279at2759"/>
<evidence type="ECO:0000256" key="1">
    <source>
        <dbReference type="PROSITE-ProRule" id="PRU00723"/>
    </source>
</evidence>
<feature type="compositionally biased region" description="Polar residues" evidence="2">
    <location>
        <begin position="33"/>
        <end position="48"/>
    </location>
</feature>